<evidence type="ECO:0000313" key="3">
    <source>
        <dbReference type="Proteomes" id="UP000219813"/>
    </source>
</evidence>
<evidence type="ECO:0008006" key="4">
    <source>
        <dbReference type="Google" id="ProtNLM"/>
    </source>
</evidence>
<dbReference type="EMBL" id="LT594634">
    <property type="protein sequence ID" value="SCP02943.1"/>
    <property type="molecule type" value="Genomic_DNA"/>
</dbReference>
<keyword evidence="1" id="KW-1133">Transmembrane helix</keyword>
<dbReference type="Pfam" id="PF12420">
    <property type="entry name" value="DUF3671"/>
    <property type="match status" value="1"/>
</dbReference>
<protein>
    <recommendedName>
        <fullName evidence="4">PIR Superfamily Protein</fullName>
    </recommendedName>
</protein>
<dbReference type="VEuPathDB" id="PlasmoDB:PmUG01_13058800"/>
<dbReference type="AlphaFoldDB" id="A0A1D3TDP8"/>
<proteinExistence type="predicted"/>
<dbReference type="RefSeq" id="XP_028863961.1">
    <property type="nucleotide sequence ID" value="XM_029007587.1"/>
</dbReference>
<feature type="transmembrane region" description="Helical" evidence="1">
    <location>
        <begin position="6"/>
        <end position="25"/>
    </location>
</feature>
<name>A0A1D3TDP8_PLAMA</name>
<keyword evidence="3" id="KW-1185">Reference proteome</keyword>
<dbReference type="InterPro" id="IPR022139">
    <property type="entry name" value="Fam-L/Fam-M-like_plasmodium"/>
</dbReference>
<dbReference type="KEGG" id="pmal:PMUG01_13058800"/>
<keyword evidence="1" id="KW-0812">Transmembrane</keyword>
<keyword evidence="1" id="KW-0472">Membrane</keyword>
<feature type="transmembrane region" description="Helical" evidence="1">
    <location>
        <begin position="160"/>
        <end position="182"/>
    </location>
</feature>
<evidence type="ECO:0000256" key="1">
    <source>
        <dbReference type="SAM" id="Phobius"/>
    </source>
</evidence>
<dbReference type="Proteomes" id="UP000219813">
    <property type="component" value="Chromosome 13"/>
</dbReference>
<accession>A0A1D3TDP8</accession>
<organism evidence="2 3">
    <name type="scientific">Plasmodium malariae</name>
    <dbReference type="NCBI Taxonomy" id="5858"/>
    <lineage>
        <taxon>Eukaryota</taxon>
        <taxon>Sar</taxon>
        <taxon>Alveolata</taxon>
        <taxon>Apicomplexa</taxon>
        <taxon>Aconoidasida</taxon>
        <taxon>Haemosporida</taxon>
        <taxon>Plasmodiidae</taxon>
        <taxon>Plasmodium</taxon>
        <taxon>Plasmodium (Plasmodium)</taxon>
    </lineage>
</organism>
<dbReference type="GeneID" id="39871308"/>
<reference evidence="2 3" key="1">
    <citation type="submission" date="2016-06" db="EMBL/GenBank/DDBJ databases">
        <authorList>
            <consortium name="Pathogen Informatics"/>
        </authorList>
    </citation>
    <scope>NUCLEOTIDE SEQUENCE [LARGE SCALE GENOMIC DNA]</scope>
</reference>
<gene>
    <name evidence="2" type="primary">PmUG01_13058800</name>
    <name evidence="2" type="ORF">PMUG01_13058800</name>
</gene>
<sequence>MKQNFKLLFFIKIFVFELCIWICHYNNNYNCGKSMFKKYNIYEDSALTTNRLLSESSLDSKSTRVTSVDENSTKLIDQREYKYKNDKCPITEGEKIKGILLKTGEGNELDKKKESSLSNGIDTFFEKQKFNQLDSIDKINCNKKNNEKTVSRTIDEKISLLIRPPFIVFFIGLLIIIIYNSIKGTTGSTINDYIGLIILGVLIFLGILIVLAIIYASKKIEKREKINCK</sequence>
<feature type="transmembrane region" description="Helical" evidence="1">
    <location>
        <begin position="194"/>
        <end position="216"/>
    </location>
</feature>
<evidence type="ECO:0000313" key="2">
    <source>
        <dbReference type="EMBL" id="SCP02943.1"/>
    </source>
</evidence>